<dbReference type="Pfam" id="PF01336">
    <property type="entry name" value="tRNA_anti-codon"/>
    <property type="match status" value="1"/>
</dbReference>
<dbReference type="InterPro" id="IPR004522">
    <property type="entry name" value="Asn-tRNA-ligase"/>
</dbReference>
<evidence type="ECO:0000256" key="6">
    <source>
        <dbReference type="ARBA" id="ARBA00022917"/>
    </source>
</evidence>
<keyword evidence="6" id="KW-0648">Protein biosynthesis</keyword>
<evidence type="ECO:0000256" key="7">
    <source>
        <dbReference type="ARBA" id="ARBA00023146"/>
    </source>
</evidence>
<feature type="domain" description="Aminoacyl-transfer RNA synthetases class-II family profile" evidence="8">
    <location>
        <begin position="235"/>
        <end position="473"/>
    </location>
</feature>
<dbReference type="PANTHER" id="PTHR22594:SF34">
    <property type="entry name" value="ASPARAGINE--TRNA LIGASE, MITOCHONDRIAL-RELATED"/>
    <property type="match status" value="1"/>
</dbReference>
<dbReference type="NCBIfam" id="NF003037">
    <property type="entry name" value="PRK03932.1"/>
    <property type="match status" value="1"/>
</dbReference>
<evidence type="ECO:0000256" key="1">
    <source>
        <dbReference type="ARBA" id="ARBA00008226"/>
    </source>
</evidence>
<dbReference type="CDD" id="cd04318">
    <property type="entry name" value="EcAsnRS_like_N"/>
    <property type="match status" value="1"/>
</dbReference>
<dbReference type="EMBL" id="KC008572">
    <property type="protein sequence ID" value="AGF85074.1"/>
    <property type="molecule type" value="Genomic_DNA"/>
</dbReference>
<sequence length="481" mass="54806">MFTSLVNIGMQINKLFKSYEYFLDQVIGVNGWVKTCRQQGQVIFIHLSDGSSQTTLQIVLSSEYTDNFKEVSNLATGTSINVIGKLVKSPASKQVVELLAQRVTVYQICDSLFPLQKVGLPLDFLRTLPHLRHRTNIMRAVFSVKSKVMMSIHDFFSTLNYIYVDIPALTTNACEGGCHPLQVTSLLDKGDVDKIPLIPNTTKINFSQDFFNKPVYLTVSNQLHLECFAHGLGYVYTITPATRGEPSQSTKHLAHFSMLEVEYCFGDLKDNMDVAENFIKYCTSQILKHCENELKVLGFSNKGLVSKLEKIVSDKFIRIAHRDAVILLQKIHENEPFQERPEFNDDLTGEHEKYLVKHFGNPVIVMRYPKQVKAFYMPIHHSVNQENNSIEYVDCFDLLMDIGEVVGGSQRIWDYEELSSRMTELNIDKEHLKWYLDLRKYGSVPHGGFGLGIERLVAVLTGMINVKDCATFPITVHHCEY</sequence>
<dbReference type="InterPro" id="IPR012340">
    <property type="entry name" value="NA-bd_OB-fold"/>
</dbReference>
<dbReference type="InterPro" id="IPR006195">
    <property type="entry name" value="aa-tRNA-synth_II"/>
</dbReference>
<dbReference type="PANTHER" id="PTHR22594">
    <property type="entry name" value="ASPARTYL/LYSYL-TRNA SYNTHETASE"/>
    <property type="match status" value="1"/>
</dbReference>
<evidence type="ECO:0000313" key="10">
    <source>
        <dbReference type="Proteomes" id="UP000241071"/>
    </source>
</evidence>
<evidence type="ECO:0000259" key="8">
    <source>
        <dbReference type="PROSITE" id="PS50862"/>
    </source>
</evidence>
<comment type="similarity">
    <text evidence="1">Belongs to the class-II aminoacyl-tRNA synthetase family.</text>
</comment>
<dbReference type="NCBIfam" id="TIGR00457">
    <property type="entry name" value="asnS"/>
    <property type="match status" value="1"/>
</dbReference>
<dbReference type="SUPFAM" id="SSF55681">
    <property type="entry name" value="Class II aaRS and biotin synthetases"/>
    <property type="match status" value="1"/>
</dbReference>
<dbReference type="GO" id="GO:0003676">
    <property type="term" value="F:nucleic acid binding"/>
    <property type="evidence" value="ECO:0007669"/>
    <property type="project" value="InterPro"/>
</dbReference>
<organism evidence="9 10">
    <name type="scientific">Moumouvirus goulette</name>
    <dbReference type="NCBI Taxonomy" id="1247379"/>
    <lineage>
        <taxon>Viruses</taxon>
        <taxon>Varidnaviria</taxon>
        <taxon>Bamfordvirae</taxon>
        <taxon>Nucleocytoviricota</taxon>
        <taxon>Megaviricetes</taxon>
        <taxon>Imitervirales</taxon>
        <taxon>Mimiviridae</taxon>
        <taxon>Megamimivirinae</taxon>
        <taxon>Moumouvirus</taxon>
        <taxon>Moumouvirus goulettemassiliense</taxon>
    </lineage>
</organism>
<dbReference type="Proteomes" id="UP000241071">
    <property type="component" value="Segment"/>
</dbReference>
<keyword evidence="5" id="KW-0067">ATP-binding</keyword>
<accession>M1PB22</accession>
<dbReference type="GO" id="GO:0004816">
    <property type="term" value="F:asparagine-tRNA ligase activity"/>
    <property type="evidence" value="ECO:0007669"/>
    <property type="project" value="UniProtKB-EC"/>
</dbReference>
<keyword evidence="4" id="KW-0547">Nucleotide-binding</keyword>
<name>M1PB22_9VIRU</name>
<evidence type="ECO:0000313" key="9">
    <source>
        <dbReference type="EMBL" id="AGF85074.1"/>
    </source>
</evidence>
<evidence type="ECO:0000256" key="5">
    <source>
        <dbReference type="ARBA" id="ARBA00022840"/>
    </source>
</evidence>
<dbReference type="GO" id="GO:0005524">
    <property type="term" value="F:ATP binding"/>
    <property type="evidence" value="ECO:0007669"/>
    <property type="project" value="UniProtKB-KW"/>
</dbReference>
<dbReference type="InterPro" id="IPR004365">
    <property type="entry name" value="NA-bd_OB_tRNA"/>
</dbReference>
<dbReference type="PROSITE" id="PS50862">
    <property type="entry name" value="AA_TRNA_LIGASE_II"/>
    <property type="match status" value="1"/>
</dbReference>
<keyword evidence="7" id="KW-0030">Aminoacyl-tRNA synthetase</keyword>
<dbReference type="PRINTS" id="PR01042">
    <property type="entry name" value="TRNASYNTHASP"/>
</dbReference>
<dbReference type="InterPro" id="IPR045864">
    <property type="entry name" value="aa-tRNA-synth_II/BPL/LPL"/>
</dbReference>
<dbReference type="EC" id="6.1.1.22" evidence="2"/>
<protein>
    <recommendedName>
        <fullName evidence="2">asparagine--tRNA ligase</fullName>
        <ecNumber evidence="2">6.1.1.22</ecNumber>
    </recommendedName>
</protein>
<keyword evidence="10" id="KW-1185">Reference proteome</keyword>
<evidence type="ECO:0000256" key="3">
    <source>
        <dbReference type="ARBA" id="ARBA00022598"/>
    </source>
</evidence>
<dbReference type="Pfam" id="PF00152">
    <property type="entry name" value="tRNA-synt_2"/>
    <property type="match status" value="1"/>
</dbReference>
<dbReference type="InterPro" id="IPR004364">
    <property type="entry name" value="Aa-tRNA-synt_II"/>
</dbReference>
<gene>
    <name evidence="9" type="ORF">glt_00265</name>
</gene>
<dbReference type="Gene3D" id="3.30.930.10">
    <property type="entry name" value="Bira Bifunctional Protein, Domain 2"/>
    <property type="match status" value="1"/>
</dbReference>
<keyword evidence="3" id="KW-0436">Ligase</keyword>
<dbReference type="Gene3D" id="2.40.50.140">
    <property type="entry name" value="Nucleic acid-binding proteins"/>
    <property type="match status" value="1"/>
</dbReference>
<evidence type="ECO:0000256" key="4">
    <source>
        <dbReference type="ARBA" id="ARBA00022741"/>
    </source>
</evidence>
<proteinExistence type="inferred from homology"/>
<dbReference type="SUPFAM" id="SSF50249">
    <property type="entry name" value="Nucleic acid-binding proteins"/>
    <property type="match status" value="1"/>
</dbReference>
<reference evidence="9 10" key="1">
    <citation type="submission" date="2012-10" db="EMBL/GenBank/DDBJ databases">
        <title>Complete genome sequence of Moumouvirus goulette.</title>
        <authorList>
            <person name="Fournous G."/>
            <person name="Bougalmi M."/>
            <person name="Colson P."/>
        </authorList>
    </citation>
    <scope>NUCLEOTIDE SEQUENCE [LARGE SCALE GENOMIC DNA]</scope>
</reference>
<evidence type="ECO:0000256" key="2">
    <source>
        <dbReference type="ARBA" id="ARBA00012816"/>
    </source>
</evidence>
<dbReference type="InterPro" id="IPR002312">
    <property type="entry name" value="Asp/Asn-tRNA-synth_IIb"/>
</dbReference>